<dbReference type="AlphaFoldDB" id="A0A8J6GH96"/>
<dbReference type="GO" id="GO:0005198">
    <property type="term" value="F:structural molecule activity"/>
    <property type="evidence" value="ECO:0007669"/>
    <property type="project" value="InterPro"/>
</dbReference>
<evidence type="ECO:0000256" key="6">
    <source>
        <dbReference type="ARBA" id="ARBA00022692"/>
    </source>
</evidence>
<evidence type="ECO:0000256" key="10">
    <source>
        <dbReference type="SAM" id="Phobius"/>
    </source>
</evidence>
<keyword evidence="6 10" id="KW-0812">Transmembrane</keyword>
<dbReference type="GO" id="GO:0005886">
    <property type="term" value="C:plasma membrane"/>
    <property type="evidence" value="ECO:0007669"/>
    <property type="project" value="UniProtKB-SubCell"/>
</dbReference>
<keyword evidence="9 10" id="KW-0472">Membrane</keyword>
<evidence type="ECO:0000256" key="4">
    <source>
        <dbReference type="ARBA" id="ARBA00022427"/>
    </source>
</evidence>
<comment type="caution">
    <text evidence="11">The sequence shown here is derived from an EMBL/GenBank/DDBJ whole genome shotgun (WGS) entry which is preliminary data.</text>
</comment>
<dbReference type="Gene3D" id="1.20.140.150">
    <property type="match status" value="1"/>
</dbReference>
<dbReference type="GO" id="GO:0005923">
    <property type="term" value="C:bicellular tight junction"/>
    <property type="evidence" value="ECO:0007669"/>
    <property type="project" value="UniProtKB-SubCell"/>
</dbReference>
<evidence type="ECO:0000256" key="5">
    <source>
        <dbReference type="ARBA" id="ARBA00022475"/>
    </source>
</evidence>
<dbReference type="PRINTS" id="PR01077">
    <property type="entry name" value="CLAUDIN"/>
</dbReference>
<comment type="similarity">
    <text evidence="3">Belongs to the claudin family.</text>
</comment>
<feature type="transmembrane region" description="Helical" evidence="10">
    <location>
        <begin position="21"/>
        <end position="39"/>
    </location>
</feature>
<organism evidence="11 12">
    <name type="scientific">Microtus ochrogaster</name>
    <name type="common">Prairie vole</name>
    <dbReference type="NCBI Taxonomy" id="79684"/>
    <lineage>
        <taxon>Eukaryota</taxon>
        <taxon>Metazoa</taxon>
        <taxon>Chordata</taxon>
        <taxon>Craniata</taxon>
        <taxon>Vertebrata</taxon>
        <taxon>Euteleostomi</taxon>
        <taxon>Mammalia</taxon>
        <taxon>Eutheria</taxon>
        <taxon>Euarchontoglires</taxon>
        <taxon>Glires</taxon>
        <taxon>Rodentia</taxon>
        <taxon>Myomorpha</taxon>
        <taxon>Muroidea</taxon>
        <taxon>Cricetidae</taxon>
        <taxon>Arvicolinae</taxon>
        <taxon>Microtus</taxon>
    </lineage>
</organism>
<feature type="transmembrane region" description="Helical" evidence="10">
    <location>
        <begin position="59"/>
        <end position="80"/>
    </location>
</feature>
<comment type="subcellular location">
    <subcellularLocation>
        <location evidence="1">Cell junction</location>
        <location evidence="1">Tight junction</location>
    </subcellularLocation>
    <subcellularLocation>
        <location evidence="2">Cell membrane</location>
        <topology evidence="2">Multi-pass membrane protein</topology>
    </subcellularLocation>
</comment>
<keyword evidence="4" id="KW-0796">Tight junction</keyword>
<evidence type="ECO:0000256" key="7">
    <source>
        <dbReference type="ARBA" id="ARBA00022949"/>
    </source>
</evidence>
<evidence type="ECO:0000256" key="3">
    <source>
        <dbReference type="ARBA" id="ARBA00008295"/>
    </source>
</evidence>
<evidence type="ECO:0000256" key="1">
    <source>
        <dbReference type="ARBA" id="ARBA00004435"/>
    </source>
</evidence>
<evidence type="ECO:0000256" key="9">
    <source>
        <dbReference type="ARBA" id="ARBA00023136"/>
    </source>
</evidence>
<accession>A0A8J6GH96</accession>
<protein>
    <submittedName>
        <fullName evidence="11">Claudin-6</fullName>
    </submittedName>
</protein>
<evidence type="ECO:0000313" key="11">
    <source>
        <dbReference type="EMBL" id="KAH0511244.1"/>
    </source>
</evidence>
<sequence length="88" mass="9769">MRYKVYDLLLALPQEHKPQELSCIIITLLIGLLGLLVYLAGAKCTTCVEDKNSKSSLVFISGIIFVISGVPTLIPVCWTVHSIIQDFY</sequence>
<dbReference type="Proteomes" id="UP000710432">
    <property type="component" value="Unassembled WGS sequence"/>
</dbReference>
<dbReference type="InterPro" id="IPR006187">
    <property type="entry name" value="Claudin"/>
</dbReference>
<name>A0A8J6GH96_MICOH</name>
<evidence type="ECO:0000313" key="12">
    <source>
        <dbReference type="Proteomes" id="UP000710432"/>
    </source>
</evidence>
<dbReference type="EMBL" id="JAATJU010022249">
    <property type="protein sequence ID" value="KAH0511244.1"/>
    <property type="molecule type" value="Genomic_DNA"/>
</dbReference>
<evidence type="ECO:0000256" key="2">
    <source>
        <dbReference type="ARBA" id="ARBA00004651"/>
    </source>
</evidence>
<reference evidence="11" key="1">
    <citation type="submission" date="2020-03" db="EMBL/GenBank/DDBJ databases">
        <title>Studies in the Genomics of Life Span.</title>
        <authorList>
            <person name="Glass D."/>
        </authorList>
    </citation>
    <scope>NUCLEOTIDE SEQUENCE</scope>
    <source>
        <strain evidence="11">LTLLF</strain>
        <tissue evidence="11">Muscle</tissue>
    </source>
</reference>
<evidence type="ECO:0000256" key="8">
    <source>
        <dbReference type="ARBA" id="ARBA00022989"/>
    </source>
</evidence>
<keyword evidence="8 10" id="KW-1133">Transmembrane helix</keyword>
<proteinExistence type="inferred from homology"/>
<keyword evidence="7" id="KW-0965">Cell junction</keyword>
<keyword evidence="5" id="KW-1003">Cell membrane</keyword>
<dbReference type="PANTHER" id="PTHR12002">
    <property type="entry name" value="CLAUDIN"/>
    <property type="match status" value="1"/>
</dbReference>
<gene>
    <name evidence="11" type="ORF">LTLLF_151340</name>
</gene>